<keyword evidence="4" id="KW-1185">Reference proteome</keyword>
<feature type="region of interest" description="Disordered" evidence="1">
    <location>
        <begin position="326"/>
        <end position="361"/>
    </location>
</feature>
<sequence length="468" mass="52557">MFISSKQKSALKVGKDVERFECTGEPSLKPSRPFVPQFEEMNIERTEKTGEVTTALSRSHFSTLHQLQTMRIDSKESPVSEKQMVLGLVVQVFVRAMGLFLLAVISRLAKNTRRLIFHPSSKMGALPLSFSMALAQERADRSSGDLESSDTPLSSSSSQLYVAVLEQKTIVPCLHFLVMYCPAYLPLPDLHPLSNDRTNPPTPHSTLQFAVIVCDHIGVDETPGVCAKVQQKHDGVSICSSSLSLFSAWRAGLDETVITHFRIERGELPITADRFTPQQDRSKYFRQKKLEGTRLDRKMTARQCHVAPTAHLRRLRIGCDALHGEHHEKGGGVHRSPGERRGNEQDATATNQKRSTNITNDNTVTPSFRACSFDIFLHFTLSSSSLSPLQDLVVMSFPVSPSICPQLENETRQFGETVETICTLFDEKKDSGRVGHYEWHKDSRPEQSHRKQGKLQKRGMWAFQLDIV</sequence>
<organism evidence="3 4">
    <name type="scientific">Blattamonas nauphoetae</name>
    <dbReference type="NCBI Taxonomy" id="2049346"/>
    <lineage>
        <taxon>Eukaryota</taxon>
        <taxon>Metamonada</taxon>
        <taxon>Preaxostyla</taxon>
        <taxon>Oxymonadida</taxon>
        <taxon>Blattamonas</taxon>
    </lineage>
</organism>
<dbReference type="Proteomes" id="UP001281761">
    <property type="component" value="Unassembled WGS sequence"/>
</dbReference>
<proteinExistence type="predicted"/>
<keyword evidence="2" id="KW-0812">Transmembrane</keyword>
<gene>
    <name evidence="3" type="ORF">BLNAU_10804</name>
</gene>
<evidence type="ECO:0000313" key="3">
    <source>
        <dbReference type="EMBL" id="KAK2954305.1"/>
    </source>
</evidence>
<name>A0ABQ9XRJ2_9EUKA</name>
<feature type="transmembrane region" description="Helical" evidence="2">
    <location>
        <begin position="84"/>
        <end position="105"/>
    </location>
</feature>
<feature type="compositionally biased region" description="Polar residues" evidence="1">
    <location>
        <begin position="345"/>
        <end position="361"/>
    </location>
</feature>
<reference evidence="3 4" key="1">
    <citation type="journal article" date="2022" name="bioRxiv">
        <title>Genomics of Preaxostyla Flagellates Illuminates Evolutionary Transitions and the Path Towards Mitochondrial Loss.</title>
        <authorList>
            <person name="Novak L.V.F."/>
            <person name="Treitli S.C."/>
            <person name="Pyrih J."/>
            <person name="Halakuc P."/>
            <person name="Pipaliya S.V."/>
            <person name="Vacek V."/>
            <person name="Brzon O."/>
            <person name="Soukal P."/>
            <person name="Eme L."/>
            <person name="Dacks J.B."/>
            <person name="Karnkowska A."/>
            <person name="Elias M."/>
            <person name="Hampl V."/>
        </authorList>
    </citation>
    <scope>NUCLEOTIDE SEQUENCE [LARGE SCALE GENOMIC DNA]</scope>
    <source>
        <strain evidence="3">NAU3</strain>
        <tissue evidence="3">Gut</tissue>
    </source>
</reference>
<evidence type="ECO:0000313" key="4">
    <source>
        <dbReference type="Proteomes" id="UP001281761"/>
    </source>
</evidence>
<dbReference type="EMBL" id="JARBJD010000080">
    <property type="protein sequence ID" value="KAK2954305.1"/>
    <property type="molecule type" value="Genomic_DNA"/>
</dbReference>
<comment type="caution">
    <text evidence="3">The sequence shown here is derived from an EMBL/GenBank/DDBJ whole genome shotgun (WGS) entry which is preliminary data.</text>
</comment>
<feature type="compositionally biased region" description="Basic and acidic residues" evidence="1">
    <location>
        <begin position="326"/>
        <end position="344"/>
    </location>
</feature>
<protein>
    <submittedName>
        <fullName evidence="3">Uncharacterized protein</fullName>
    </submittedName>
</protein>
<evidence type="ECO:0000256" key="1">
    <source>
        <dbReference type="SAM" id="MobiDB-lite"/>
    </source>
</evidence>
<keyword evidence="2" id="KW-1133">Transmembrane helix</keyword>
<keyword evidence="2" id="KW-0472">Membrane</keyword>
<evidence type="ECO:0000256" key="2">
    <source>
        <dbReference type="SAM" id="Phobius"/>
    </source>
</evidence>
<accession>A0ABQ9XRJ2</accession>